<dbReference type="GO" id="GO:0006888">
    <property type="term" value="P:endoplasmic reticulum to Golgi vesicle-mediated transport"/>
    <property type="evidence" value="ECO:0007669"/>
    <property type="project" value="TreeGrafter"/>
</dbReference>
<evidence type="ECO:0000256" key="1">
    <source>
        <dbReference type="ARBA" id="ARBA00004211"/>
    </source>
</evidence>
<evidence type="ECO:0000256" key="7">
    <source>
        <dbReference type="ARBA" id="ARBA00023136"/>
    </source>
</evidence>
<dbReference type="InterPro" id="IPR045242">
    <property type="entry name" value="Syntaxin"/>
</dbReference>
<dbReference type="InterPro" id="IPR000727">
    <property type="entry name" value="T_SNARE_dom"/>
</dbReference>
<reference evidence="12 13" key="1">
    <citation type="journal article" date="2019" name="Sci. Rep.">
        <title>Orb-weaving spider Araneus ventricosus genome elucidates the spidroin gene catalogue.</title>
        <authorList>
            <person name="Kono N."/>
            <person name="Nakamura H."/>
            <person name="Ohtoshi R."/>
            <person name="Moran D.A.P."/>
            <person name="Shinohara A."/>
            <person name="Yoshida Y."/>
            <person name="Fujiwara M."/>
            <person name="Mori M."/>
            <person name="Tomita M."/>
            <person name="Arakawa K."/>
        </authorList>
    </citation>
    <scope>NUCLEOTIDE SEQUENCE [LARGE SCALE GENOMIC DNA]</scope>
</reference>
<dbReference type="Pfam" id="PF05739">
    <property type="entry name" value="SNARE"/>
    <property type="match status" value="1"/>
</dbReference>
<dbReference type="SUPFAM" id="SSF47661">
    <property type="entry name" value="t-snare proteins"/>
    <property type="match status" value="1"/>
</dbReference>
<keyword evidence="5 9" id="KW-1133">Transmembrane helix</keyword>
<dbReference type="GO" id="GO:0000139">
    <property type="term" value="C:Golgi membrane"/>
    <property type="evidence" value="ECO:0007669"/>
    <property type="project" value="TreeGrafter"/>
</dbReference>
<accession>A0A4Y2PC10</accession>
<evidence type="ECO:0000256" key="6">
    <source>
        <dbReference type="ARBA" id="ARBA00023054"/>
    </source>
</evidence>
<feature type="transmembrane region" description="Helical" evidence="9">
    <location>
        <begin position="603"/>
        <end position="623"/>
    </location>
</feature>
<feature type="domain" description="T-SNARE coiled-coil homology" evidence="10">
    <location>
        <begin position="532"/>
        <end position="594"/>
    </location>
</feature>
<feature type="compositionally biased region" description="Polar residues" evidence="8">
    <location>
        <begin position="474"/>
        <end position="490"/>
    </location>
</feature>
<dbReference type="GO" id="GO:0006886">
    <property type="term" value="P:intracellular protein transport"/>
    <property type="evidence" value="ECO:0007669"/>
    <property type="project" value="InterPro"/>
</dbReference>
<dbReference type="InterPro" id="IPR006012">
    <property type="entry name" value="Syntaxin/epimorphin_CS"/>
</dbReference>
<sequence>MFLQAYADDLALIIAASSRKNLEVTVSASLDLLYSHLQNLNLQVASEKTLAVVFRGTQNKNRQKRGLATLKRTPIFKLNNRTIRTVDSLKYLGIFIDNQFNWNDHITFLRSKMLGIIKNFHSVTGPNWGTDVSLLKHWYLTVIQPSLLFGAAVWGGSFTKKQINTLHSIQRIALLKISKGYRTCPTDALNVILGFPPLHVVANGLFIKFQIWNKRSNDYDFIDTDNLDFYIKINNLNLNHRVIEFSELICDADYDIYTDGSGIDGSIGASNHLCKVCSFFQMNTLRRRTNSDSEFRLVPADHLKFQTNKIQYLETDMACRDRTVEFKSVVKNKEGRLKEKYIPVRGKRKNLDQWISFTQTANQIGRDIASTFGKLEKLTVFAKRRSLFSDKPVEIEELTYVIKQDINSLNKQIAQLQESKARNNSHGKHMLHHSNSIVLCLQSQLANMSNNFREVLEVRTENLKHEKCRRDKFSGSNGTTTGTLPSAISGETRSVLLSDESANSHSNQSDECAINIDGNRYQQQLQLIDEQDTYIQNRADTMQNIEATIVELSTIFQHLAHMVKEQEDLVTRIDSNVELSEMNIEAAHSEILKYFKNVTSNRWLMVKVFAVLIIFFILFVVFIA</sequence>
<dbReference type="SMART" id="SM00397">
    <property type="entry name" value="t_SNARE"/>
    <property type="match status" value="1"/>
</dbReference>
<dbReference type="Pfam" id="PF11416">
    <property type="entry name" value="Syntaxin-5_N"/>
    <property type="match status" value="1"/>
</dbReference>
<dbReference type="InterPro" id="IPR021538">
    <property type="entry name" value="Syntaxin-5_N"/>
</dbReference>
<dbReference type="CDD" id="cd15844">
    <property type="entry name" value="SNARE_syntaxin5"/>
    <property type="match status" value="1"/>
</dbReference>
<feature type="domain" description="Reverse transcriptase" evidence="11">
    <location>
        <begin position="1"/>
        <end position="96"/>
    </location>
</feature>
<dbReference type="PROSITE" id="PS00914">
    <property type="entry name" value="SYNTAXIN"/>
    <property type="match status" value="1"/>
</dbReference>
<dbReference type="InterPro" id="IPR010989">
    <property type="entry name" value="SNARE"/>
</dbReference>
<protein>
    <submittedName>
        <fullName evidence="12">Syntaxin-5</fullName>
    </submittedName>
</protein>
<comment type="caution">
    <text evidence="12">The sequence shown here is derived from an EMBL/GenBank/DDBJ whole genome shotgun (WGS) entry which is preliminary data.</text>
</comment>
<evidence type="ECO:0000313" key="12">
    <source>
        <dbReference type="EMBL" id="GBN49485.1"/>
    </source>
</evidence>
<dbReference type="GO" id="GO:0031201">
    <property type="term" value="C:SNARE complex"/>
    <property type="evidence" value="ECO:0007669"/>
    <property type="project" value="TreeGrafter"/>
</dbReference>
<keyword evidence="6" id="KW-0175">Coiled coil</keyword>
<keyword evidence="13" id="KW-1185">Reference proteome</keyword>
<dbReference type="InterPro" id="IPR000477">
    <property type="entry name" value="RT_dom"/>
</dbReference>
<feature type="region of interest" description="Disordered" evidence="8">
    <location>
        <begin position="469"/>
        <end position="490"/>
    </location>
</feature>
<evidence type="ECO:0000256" key="4">
    <source>
        <dbReference type="ARBA" id="ARBA00022692"/>
    </source>
</evidence>
<evidence type="ECO:0000313" key="13">
    <source>
        <dbReference type="Proteomes" id="UP000499080"/>
    </source>
</evidence>
<evidence type="ECO:0000259" key="10">
    <source>
        <dbReference type="PROSITE" id="PS50192"/>
    </source>
</evidence>
<keyword evidence="3" id="KW-0813">Transport</keyword>
<keyword evidence="7 9" id="KW-0472">Membrane</keyword>
<evidence type="ECO:0000256" key="5">
    <source>
        <dbReference type="ARBA" id="ARBA00022989"/>
    </source>
</evidence>
<dbReference type="Gene3D" id="1.20.58.70">
    <property type="match status" value="1"/>
</dbReference>
<name>A0A4Y2PC10_ARAVE</name>
<evidence type="ECO:0000256" key="9">
    <source>
        <dbReference type="SAM" id="Phobius"/>
    </source>
</evidence>
<dbReference type="PROSITE" id="PS50192">
    <property type="entry name" value="T_SNARE"/>
    <property type="match status" value="1"/>
</dbReference>
<dbReference type="GO" id="GO:0048278">
    <property type="term" value="P:vesicle docking"/>
    <property type="evidence" value="ECO:0007669"/>
    <property type="project" value="TreeGrafter"/>
</dbReference>
<dbReference type="AlphaFoldDB" id="A0A4Y2PC10"/>
<dbReference type="PANTHER" id="PTHR19957">
    <property type="entry name" value="SYNTAXIN"/>
    <property type="match status" value="1"/>
</dbReference>
<dbReference type="GO" id="GO:0000149">
    <property type="term" value="F:SNARE binding"/>
    <property type="evidence" value="ECO:0007669"/>
    <property type="project" value="TreeGrafter"/>
</dbReference>
<evidence type="ECO:0000256" key="2">
    <source>
        <dbReference type="ARBA" id="ARBA00009063"/>
    </source>
</evidence>
<evidence type="ECO:0000256" key="8">
    <source>
        <dbReference type="SAM" id="MobiDB-lite"/>
    </source>
</evidence>
<comment type="subcellular location">
    <subcellularLocation>
        <location evidence="1">Membrane</location>
        <topology evidence="1">Single-pass type IV membrane protein</topology>
    </subcellularLocation>
</comment>
<dbReference type="PANTHER" id="PTHR19957:SF3">
    <property type="entry name" value="SYNTAXIN-5"/>
    <property type="match status" value="1"/>
</dbReference>
<keyword evidence="4 9" id="KW-0812">Transmembrane</keyword>
<dbReference type="EMBL" id="BGPR01011079">
    <property type="protein sequence ID" value="GBN49485.1"/>
    <property type="molecule type" value="Genomic_DNA"/>
</dbReference>
<dbReference type="Proteomes" id="UP000499080">
    <property type="component" value="Unassembled WGS sequence"/>
</dbReference>
<evidence type="ECO:0000259" key="11">
    <source>
        <dbReference type="PROSITE" id="PS50878"/>
    </source>
</evidence>
<organism evidence="12 13">
    <name type="scientific">Araneus ventricosus</name>
    <name type="common">Orbweaver spider</name>
    <name type="synonym">Epeira ventricosa</name>
    <dbReference type="NCBI Taxonomy" id="182803"/>
    <lineage>
        <taxon>Eukaryota</taxon>
        <taxon>Metazoa</taxon>
        <taxon>Ecdysozoa</taxon>
        <taxon>Arthropoda</taxon>
        <taxon>Chelicerata</taxon>
        <taxon>Arachnida</taxon>
        <taxon>Araneae</taxon>
        <taxon>Araneomorphae</taxon>
        <taxon>Entelegynae</taxon>
        <taxon>Araneoidea</taxon>
        <taxon>Araneidae</taxon>
        <taxon>Araneus</taxon>
    </lineage>
</organism>
<comment type="similarity">
    <text evidence="2">Belongs to the syntaxin family.</text>
</comment>
<dbReference type="GO" id="GO:0006906">
    <property type="term" value="P:vesicle fusion"/>
    <property type="evidence" value="ECO:0007669"/>
    <property type="project" value="TreeGrafter"/>
</dbReference>
<dbReference type="OrthoDB" id="421009at2759"/>
<proteinExistence type="inferred from homology"/>
<gene>
    <name evidence="12" type="primary">STX5_1</name>
    <name evidence="12" type="ORF">AVEN_19872_1</name>
</gene>
<dbReference type="GO" id="GO:0005484">
    <property type="term" value="F:SNAP receptor activity"/>
    <property type="evidence" value="ECO:0007669"/>
    <property type="project" value="InterPro"/>
</dbReference>
<evidence type="ECO:0000256" key="3">
    <source>
        <dbReference type="ARBA" id="ARBA00022448"/>
    </source>
</evidence>
<dbReference type="PROSITE" id="PS50878">
    <property type="entry name" value="RT_POL"/>
    <property type="match status" value="1"/>
</dbReference>